<evidence type="ECO:0000313" key="3">
    <source>
        <dbReference type="Proteomes" id="UP000276834"/>
    </source>
</evidence>
<feature type="region of interest" description="Disordered" evidence="1">
    <location>
        <begin position="197"/>
        <end position="221"/>
    </location>
</feature>
<evidence type="ECO:0000313" key="2">
    <source>
        <dbReference type="EMBL" id="RLV99493.1"/>
    </source>
</evidence>
<dbReference type="Proteomes" id="UP000276834">
    <property type="component" value="Unassembled WGS sequence"/>
</dbReference>
<sequence length="221" mass="24167">MSGGAGRRRRLVLHVDLNNTVVVADTVTGQAPRAALNTFLSTVTWGRAGAAGERRGRGYGGPGEWEWLSDRPSLRPPCPGALSYYSRHGRDPAFTEAGPGRRFRELHARHLQLLEWPGPPHDALSVPGEPGERYHLILPSFFRLLDTLHRDGRAFAVIFRTFGTDLPRALQAVSSALRGQHPQFPALRDVAVSGALRVRRDGEGQPDGPTEPSPPPRQTAL</sequence>
<dbReference type="OrthoDB" id="417678at2759"/>
<proteinExistence type="predicted"/>
<comment type="caution">
    <text evidence="2">The sequence shown here is derived from an EMBL/GenBank/DDBJ whole genome shotgun (WGS) entry which is preliminary data.</text>
</comment>
<keyword evidence="3" id="KW-1185">Reference proteome</keyword>
<dbReference type="PANTHER" id="PTHR36960:SF1">
    <property type="entry name" value="SI:DKEY-32E6.3"/>
    <property type="match status" value="1"/>
</dbReference>
<feature type="compositionally biased region" description="Pro residues" evidence="1">
    <location>
        <begin position="209"/>
        <end position="221"/>
    </location>
</feature>
<name>A0A3L8SC39_CHLGU</name>
<reference evidence="2 3" key="1">
    <citation type="journal article" date="2018" name="Proc. R. Soc. B">
        <title>A non-coding region near Follistatin controls head colour polymorphism in the Gouldian finch.</title>
        <authorList>
            <person name="Toomey M.B."/>
            <person name="Marques C.I."/>
            <person name="Andrade P."/>
            <person name="Araujo P.M."/>
            <person name="Sabatino S."/>
            <person name="Gazda M.A."/>
            <person name="Afonso S."/>
            <person name="Lopes R.J."/>
            <person name="Corbo J.C."/>
            <person name="Carneiro M."/>
        </authorList>
    </citation>
    <scope>NUCLEOTIDE SEQUENCE [LARGE SCALE GENOMIC DNA]</scope>
    <source>
        <strain evidence="2">Red01</strain>
        <tissue evidence="2">Muscle</tissue>
    </source>
</reference>
<dbReference type="PANTHER" id="PTHR36960">
    <property type="entry name" value="SI:DKEY-32E6.3"/>
    <property type="match status" value="1"/>
</dbReference>
<accession>A0A3L8SC39</accession>
<organism evidence="2 3">
    <name type="scientific">Chloebia gouldiae</name>
    <name type="common">Gouldian finch</name>
    <name type="synonym">Erythrura gouldiae</name>
    <dbReference type="NCBI Taxonomy" id="44316"/>
    <lineage>
        <taxon>Eukaryota</taxon>
        <taxon>Metazoa</taxon>
        <taxon>Chordata</taxon>
        <taxon>Craniata</taxon>
        <taxon>Vertebrata</taxon>
        <taxon>Euteleostomi</taxon>
        <taxon>Archelosauria</taxon>
        <taxon>Archosauria</taxon>
        <taxon>Dinosauria</taxon>
        <taxon>Saurischia</taxon>
        <taxon>Theropoda</taxon>
        <taxon>Coelurosauria</taxon>
        <taxon>Aves</taxon>
        <taxon>Neognathae</taxon>
        <taxon>Neoaves</taxon>
        <taxon>Telluraves</taxon>
        <taxon>Australaves</taxon>
        <taxon>Passeriformes</taxon>
        <taxon>Passeroidea</taxon>
        <taxon>Passeridae</taxon>
        <taxon>Chloebia</taxon>
    </lineage>
</organism>
<dbReference type="STRING" id="44316.ENSEGOP00005009242"/>
<evidence type="ECO:0000256" key="1">
    <source>
        <dbReference type="SAM" id="MobiDB-lite"/>
    </source>
</evidence>
<protein>
    <submittedName>
        <fullName evidence="2">Uncharacterized protein</fullName>
    </submittedName>
</protein>
<dbReference type="AlphaFoldDB" id="A0A3L8SC39"/>
<gene>
    <name evidence="2" type="ORF">DV515_00009794</name>
</gene>
<dbReference type="EMBL" id="QUSF01000032">
    <property type="protein sequence ID" value="RLV99493.1"/>
    <property type="molecule type" value="Genomic_DNA"/>
</dbReference>